<dbReference type="RefSeq" id="WP_160606716.1">
    <property type="nucleotide sequence ID" value="NZ_WTYF01000004.1"/>
</dbReference>
<keyword evidence="2" id="KW-1185">Reference proteome</keyword>
<name>A0A844XXD1_9SPHN</name>
<dbReference type="GO" id="GO:0006744">
    <property type="term" value="P:ubiquinone biosynthetic process"/>
    <property type="evidence" value="ECO:0007669"/>
    <property type="project" value="InterPro"/>
</dbReference>
<organism evidence="1 2">
    <name type="scientific">Qipengyuania gaetbuli</name>
    <dbReference type="NCBI Taxonomy" id="266952"/>
    <lineage>
        <taxon>Bacteria</taxon>
        <taxon>Pseudomonadati</taxon>
        <taxon>Pseudomonadota</taxon>
        <taxon>Alphaproteobacteria</taxon>
        <taxon>Sphingomonadales</taxon>
        <taxon>Erythrobacteraceae</taxon>
        <taxon>Qipengyuania</taxon>
    </lineage>
</organism>
<dbReference type="Pfam" id="PF05019">
    <property type="entry name" value="Coq4"/>
    <property type="match status" value="1"/>
</dbReference>
<dbReference type="EMBL" id="WTYF01000004">
    <property type="protein sequence ID" value="MXO50226.1"/>
    <property type="molecule type" value="Genomic_DNA"/>
</dbReference>
<accession>A0A844XXD1</accession>
<dbReference type="AlphaFoldDB" id="A0A844XXD1"/>
<protein>
    <recommendedName>
        <fullName evidence="3">Ubiquinone biosynthesis protein</fullName>
    </recommendedName>
</protein>
<evidence type="ECO:0008006" key="3">
    <source>
        <dbReference type="Google" id="ProtNLM"/>
    </source>
</evidence>
<gene>
    <name evidence="1" type="ORF">GRI42_02790</name>
</gene>
<sequence>MALIERPLVHPDRKTSRIRPLKAWRHFRKLVADKEDTAQVFHIIESLKGKRSHRQAWDFIASEEGQRFLADETDIPAMLDDHSRWADCGPETVAAHYIAFMKREGLSAAGLVAESHKFLPPEKRYDDLTEWYFSRLRDTHDLFHVLTGYGRDALGEAALLGFSYEQNHNRGILFIAYAGAREIKKSTGTAAPLFDAIREGRELGRNAAKLAHMDVASVMREDIAEARRRLNVGKPETYFRCLEIMRSEGLTEEDYMPPQAQAA</sequence>
<reference evidence="1 2" key="1">
    <citation type="submission" date="2019-12" db="EMBL/GenBank/DDBJ databases">
        <title>Genomic-based taxomic classification of the family Erythrobacteraceae.</title>
        <authorList>
            <person name="Xu L."/>
        </authorList>
    </citation>
    <scope>NUCLEOTIDE SEQUENCE [LARGE SCALE GENOMIC DNA]</scope>
    <source>
        <strain evidence="1 2">DSM 16225</strain>
    </source>
</reference>
<evidence type="ECO:0000313" key="1">
    <source>
        <dbReference type="EMBL" id="MXO50226.1"/>
    </source>
</evidence>
<proteinExistence type="predicted"/>
<evidence type="ECO:0000313" key="2">
    <source>
        <dbReference type="Proteomes" id="UP000444185"/>
    </source>
</evidence>
<dbReference type="Proteomes" id="UP000444185">
    <property type="component" value="Unassembled WGS sequence"/>
</dbReference>
<dbReference type="InterPro" id="IPR007715">
    <property type="entry name" value="Coq4"/>
</dbReference>
<dbReference type="OrthoDB" id="9775927at2"/>
<comment type="caution">
    <text evidence="1">The sequence shown here is derived from an EMBL/GenBank/DDBJ whole genome shotgun (WGS) entry which is preliminary data.</text>
</comment>